<evidence type="ECO:0000256" key="1">
    <source>
        <dbReference type="SAM" id="MobiDB-lite"/>
    </source>
</evidence>
<accession>A0A1H8TGP7</accession>
<organism evidence="2 3">
    <name type="scientific">Aquisalimonas asiatica</name>
    <dbReference type="NCBI Taxonomy" id="406100"/>
    <lineage>
        <taxon>Bacteria</taxon>
        <taxon>Pseudomonadati</taxon>
        <taxon>Pseudomonadota</taxon>
        <taxon>Gammaproteobacteria</taxon>
        <taxon>Chromatiales</taxon>
        <taxon>Ectothiorhodospiraceae</taxon>
        <taxon>Aquisalimonas</taxon>
    </lineage>
</organism>
<reference evidence="2 3" key="1">
    <citation type="submission" date="2016-10" db="EMBL/GenBank/DDBJ databases">
        <authorList>
            <person name="de Groot N.N."/>
        </authorList>
    </citation>
    <scope>NUCLEOTIDE SEQUENCE [LARGE SCALE GENOMIC DNA]</scope>
    <source>
        <strain evidence="2 3">CGMCC 1.6291</strain>
    </source>
</reference>
<proteinExistence type="predicted"/>
<keyword evidence="3" id="KW-1185">Reference proteome</keyword>
<dbReference type="InterPro" id="IPR021482">
    <property type="entry name" value="DUF3135"/>
</dbReference>
<dbReference type="EMBL" id="FOEG01000004">
    <property type="protein sequence ID" value="SEO89966.1"/>
    <property type="molecule type" value="Genomic_DNA"/>
</dbReference>
<protein>
    <recommendedName>
        <fullName evidence="4">DUF3135 domain-containing protein</fullName>
    </recommendedName>
</protein>
<evidence type="ECO:0008006" key="4">
    <source>
        <dbReference type="Google" id="ProtNLM"/>
    </source>
</evidence>
<evidence type="ECO:0000313" key="2">
    <source>
        <dbReference type="EMBL" id="SEO89966.1"/>
    </source>
</evidence>
<dbReference type="RefSeq" id="WP_171909896.1">
    <property type="nucleotide sequence ID" value="NZ_FOEG01000004.1"/>
</dbReference>
<dbReference type="AlphaFoldDB" id="A0A1H8TGP7"/>
<dbReference type="STRING" id="406100.SAMN04488052_104159"/>
<name>A0A1H8TGP7_9GAMM</name>
<evidence type="ECO:0000313" key="3">
    <source>
        <dbReference type="Proteomes" id="UP000199657"/>
    </source>
</evidence>
<dbReference type="Pfam" id="PF11333">
    <property type="entry name" value="DUF3135"/>
    <property type="match status" value="1"/>
</dbReference>
<gene>
    <name evidence="2" type="ORF">SAMN04488052_104159</name>
</gene>
<sequence length="125" mass="14498">MTETRLTPPDFDEWRDLAVRDPDAFEHRRRALINATIEDAPPERRGRLRRLQWRIDTVRARQRDPLSACAALSRMMWQSVRGDQGLLNQVAYLHARWTGSAMREPPRARVLPFTRPGERPGAGND</sequence>
<dbReference type="Proteomes" id="UP000199657">
    <property type="component" value="Unassembled WGS sequence"/>
</dbReference>
<feature type="region of interest" description="Disordered" evidence="1">
    <location>
        <begin position="104"/>
        <end position="125"/>
    </location>
</feature>